<evidence type="ECO:0000256" key="2">
    <source>
        <dbReference type="ARBA" id="ARBA00004141"/>
    </source>
</evidence>
<dbReference type="GO" id="GO:0005315">
    <property type="term" value="F:phosphate transmembrane transporter activity"/>
    <property type="evidence" value="ECO:0007669"/>
    <property type="project" value="InterPro"/>
</dbReference>
<feature type="transmembrane region" description="Helical" evidence="9">
    <location>
        <begin position="74"/>
        <end position="93"/>
    </location>
</feature>
<dbReference type="STRING" id="1392998.ANME2D_01546"/>
<dbReference type="RefSeq" id="WP_096203525.1">
    <property type="nucleotide sequence ID" value="NZ_FZMP01000009.1"/>
</dbReference>
<dbReference type="Proteomes" id="UP000218615">
    <property type="component" value="Unassembled WGS sequence"/>
</dbReference>
<evidence type="ECO:0000256" key="5">
    <source>
        <dbReference type="ARBA" id="ARBA00022592"/>
    </source>
</evidence>
<evidence type="ECO:0000256" key="9">
    <source>
        <dbReference type="SAM" id="Phobius"/>
    </source>
</evidence>
<organism evidence="10 11">
    <name type="scientific">Candidatus Methanoperedens nitratireducens</name>
    <dbReference type="NCBI Taxonomy" id="1392998"/>
    <lineage>
        <taxon>Archaea</taxon>
        <taxon>Methanobacteriati</taxon>
        <taxon>Methanobacteriota</taxon>
        <taxon>Stenosarchaea group</taxon>
        <taxon>Methanomicrobia</taxon>
        <taxon>Methanosarcinales</taxon>
        <taxon>ANME-2 cluster</taxon>
        <taxon>Candidatus Methanoperedentaceae</taxon>
        <taxon>Candidatus Methanoperedens</taxon>
    </lineage>
</organism>
<comment type="function">
    <text evidence="1">Potential transporter for phosphate.</text>
</comment>
<feature type="transmembrane region" description="Helical" evidence="9">
    <location>
        <begin position="271"/>
        <end position="289"/>
    </location>
</feature>
<feature type="transmembrane region" description="Helical" evidence="9">
    <location>
        <begin position="99"/>
        <end position="120"/>
    </location>
</feature>
<dbReference type="PANTHER" id="PTHR11101">
    <property type="entry name" value="PHOSPHATE TRANSPORTER"/>
    <property type="match status" value="1"/>
</dbReference>
<gene>
    <name evidence="10" type="ORF">MNV_1060038</name>
</gene>
<feature type="transmembrane region" description="Helical" evidence="9">
    <location>
        <begin position="301"/>
        <end position="321"/>
    </location>
</feature>
<accession>A0A284VIM5</accession>
<keyword evidence="11" id="KW-1185">Reference proteome</keyword>
<dbReference type="PANTHER" id="PTHR11101:SF80">
    <property type="entry name" value="PHOSPHATE TRANSPORTER"/>
    <property type="match status" value="1"/>
</dbReference>
<name>A0A284VIM5_9EURY</name>
<evidence type="ECO:0000313" key="11">
    <source>
        <dbReference type="Proteomes" id="UP000218615"/>
    </source>
</evidence>
<dbReference type="AlphaFoldDB" id="A0A284VIM5"/>
<evidence type="ECO:0000256" key="1">
    <source>
        <dbReference type="ARBA" id="ARBA00001981"/>
    </source>
</evidence>
<reference evidence="11" key="1">
    <citation type="submission" date="2017-06" db="EMBL/GenBank/DDBJ databases">
        <authorList>
            <person name="Cremers G."/>
        </authorList>
    </citation>
    <scope>NUCLEOTIDE SEQUENCE [LARGE SCALE GENOMIC DNA]</scope>
</reference>
<keyword evidence="8 9" id="KW-0472">Membrane</keyword>
<dbReference type="OrthoDB" id="101311at2157"/>
<evidence type="ECO:0000256" key="7">
    <source>
        <dbReference type="ARBA" id="ARBA00022989"/>
    </source>
</evidence>
<comment type="similarity">
    <text evidence="3">Belongs to the inorganic phosphate transporter (PiT) (TC 2.A.20) family.</text>
</comment>
<dbReference type="EMBL" id="FZMP01000009">
    <property type="protein sequence ID" value="SNQ59100.1"/>
    <property type="molecule type" value="Genomic_DNA"/>
</dbReference>
<evidence type="ECO:0000313" key="10">
    <source>
        <dbReference type="EMBL" id="SNQ59100.1"/>
    </source>
</evidence>
<keyword evidence="6 9" id="KW-0812">Transmembrane</keyword>
<protein>
    <submittedName>
        <fullName evidence="10">Phosphate transporter</fullName>
    </submittedName>
</protein>
<dbReference type="Pfam" id="PF01384">
    <property type="entry name" value="PHO4"/>
    <property type="match status" value="1"/>
</dbReference>
<dbReference type="GO" id="GO:0016020">
    <property type="term" value="C:membrane"/>
    <property type="evidence" value="ECO:0007669"/>
    <property type="project" value="UniProtKB-SubCell"/>
</dbReference>
<keyword evidence="4" id="KW-0813">Transport</keyword>
<feature type="transmembrane region" description="Helical" evidence="9">
    <location>
        <begin position="211"/>
        <end position="233"/>
    </location>
</feature>
<feature type="transmembrane region" description="Helical" evidence="9">
    <location>
        <begin position="245"/>
        <end position="265"/>
    </location>
</feature>
<keyword evidence="7 9" id="KW-1133">Transmembrane helix</keyword>
<evidence type="ECO:0000256" key="6">
    <source>
        <dbReference type="ARBA" id="ARBA00022692"/>
    </source>
</evidence>
<feature type="transmembrane region" description="Helical" evidence="9">
    <location>
        <begin position="43"/>
        <end position="62"/>
    </location>
</feature>
<keyword evidence="5" id="KW-0592">Phosphate transport</keyword>
<evidence type="ECO:0000256" key="8">
    <source>
        <dbReference type="ARBA" id="ARBA00023136"/>
    </source>
</evidence>
<dbReference type="GO" id="GO:0035435">
    <property type="term" value="P:phosphate ion transmembrane transport"/>
    <property type="evidence" value="ECO:0007669"/>
    <property type="project" value="TreeGrafter"/>
</dbReference>
<feature type="transmembrane region" description="Helical" evidence="9">
    <location>
        <begin position="127"/>
        <end position="149"/>
    </location>
</feature>
<sequence>MDSILIVAFIVAAFMGINIGGNNAAAAMGAAYGAKVRTKYQAVMLIGIFSLLGAVFSGGEVIKTLGKGILPEGTILLEGAIVAVAAAGITMFVANMLRVPISTSQAAVGAVVGIGLFYGASKLNVPLLGYIVAWWIVTPILAWLLAYILGKYFYADILVWLADHSDSEASIKKLLNGLLIISGCYVAYSAGANNAANAVGPIVGAGGFSQFYGSVFAGMAIGFGALLMGGRVLDTVGKEITELCVVRATFVEFTSAIIVHIASILGVPVSLGEIVAAGVIGIGCANSGMHIVKGEVVKKIVIAWVISPLLAGALAFGLMMLI</sequence>
<evidence type="ECO:0000256" key="3">
    <source>
        <dbReference type="ARBA" id="ARBA00009916"/>
    </source>
</evidence>
<evidence type="ECO:0000256" key="4">
    <source>
        <dbReference type="ARBA" id="ARBA00022448"/>
    </source>
</evidence>
<proteinExistence type="inferred from homology"/>
<comment type="subcellular location">
    <subcellularLocation>
        <location evidence="2">Membrane</location>
        <topology evidence="2">Multi-pass membrane protein</topology>
    </subcellularLocation>
</comment>
<dbReference type="InterPro" id="IPR001204">
    <property type="entry name" value="Phos_transporter"/>
</dbReference>